<reference evidence="3 4" key="1">
    <citation type="submission" date="2014-04" db="EMBL/GenBank/DDBJ databases">
        <authorList>
            <consortium name="DOE Joint Genome Institute"/>
            <person name="Kuo A."/>
            <person name="Zuccaro A."/>
            <person name="Kohler A."/>
            <person name="Nagy L.G."/>
            <person name="Floudas D."/>
            <person name="Copeland A."/>
            <person name="Barry K.W."/>
            <person name="Cichocki N."/>
            <person name="Veneault-Fourrey C."/>
            <person name="LaButti K."/>
            <person name="Lindquist E.A."/>
            <person name="Lipzen A."/>
            <person name="Lundell T."/>
            <person name="Morin E."/>
            <person name="Murat C."/>
            <person name="Sun H."/>
            <person name="Tunlid A."/>
            <person name="Henrissat B."/>
            <person name="Grigoriev I.V."/>
            <person name="Hibbett D.S."/>
            <person name="Martin F."/>
            <person name="Nordberg H.P."/>
            <person name="Cantor M.N."/>
            <person name="Hua S.X."/>
        </authorList>
    </citation>
    <scope>NUCLEOTIDE SEQUENCE [LARGE SCALE GENOMIC DNA]</scope>
    <source>
        <strain evidence="3 4">MAFF 305830</strain>
    </source>
</reference>
<dbReference type="HOGENOM" id="CLU_2279228_0_0_1"/>
<feature type="transmembrane region" description="Helical" evidence="2">
    <location>
        <begin position="6"/>
        <end position="31"/>
    </location>
</feature>
<accession>A0A0C3B2R4</accession>
<reference evidence="4" key="2">
    <citation type="submission" date="2015-01" db="EMBL/GenBank/DDBJ databases">
        <title>Evolutionary Origins and Diversification of the Mycorrhizal Mutualists.</title>
        <authorList>
            <consortium name="DOE Joint Genome Institute"/>
            <consortium name="Mycorrhizal Genomics Consortium"/>
            <person name="Kohler A."/>
            <person name="Kuo A."/>
            <person name="Nagy L.G."/>
            <person name="Floudas D."/>
            <person name="Copeland A."/>
            <person name="Barry K.W."/>
            <person name="Cichocki N."/>
            <person name="Veneault-Fourrey C."/>
            <person name="LaButti K."/>
            <person name="Lindquist E.A."/>
            <person name="Lipzen A."/>
            <person name="Lundell T."/>
            <person name="Morin E."/>
            <person name="Murat C."/>
            <person name="Riley R."/>
            <person name="Ohm R."/>
            <person name="Sun H."/>
            <person name="Tunlid A."/>
            <person name="Henrissat B."/>
            <person name="Grigoriev I.V."/>
            <person name="Hibbett D.S."/>
            <person name="Martin F."/>
        </authorList>
    </citation>
    <scope>NUCLEOTIDE SEQUENCE [LARGE SCALE GENOMIC DNA]</scope>
    <source>
        <strain evidence="4">MAFF 305830</strain>
    </source>
</reference>
<keyword evidence="2" id="KW-0812">Transmembrane</keyword>
<evidence type="ECO:0000256" key="2">
    <source>
        <dbReference type="SAM" id="Phobius"/>
    </source>
</evidence>
<feature type="region of interest" description="Disordered" evidence="1">
    <location>
        <begin position="35"/>
        <end position="102"/>
    </location>
</feature>
<protein>
    <submittedName>
        <fullName evidence="3">Uncharacterized protein</fullName>
    </submittedName>
</protein>
<dbReference type="Proteomes" id="UP000054097">
    <property type="component" value="Unassembled WGS sequence"/>
</dbReference>
<evidence type="ECO:0000313" key="4">
    <source>
        <dbReference type="Proteomes" id="UP000054097"/>
    </source>
</evidence>
<sequence length="102" mass="11147">MAIDPITGPILGGVLLGLIVLFGSTIIIRLIRRARARKRRQNDPELAKNAKEGHQVGVAAVAKNDSEKQHEPQQQQGEAVSEDEEKTQATTAEKKDAATFYI</sequence>
<evidence type="ECO:0000256" key="1">
    <source>
        <dbReference type="SAM" id="MobiDB-lite"/>
    </source>
</evidence>
<dbReference type="EMBL" id="KN824306">
    <property type="protein sequence ID" value="KIM26479.1"/>
    <property type="molecule type" value="Genomic_DNA"/>
</dbReference>
<feature type="compositionally biased region" description="Basic and acidic residues" evidence="1">
    <location>
        <begin position="41"/>
        <end position="54"/>
    </location>
</feature>
<gene>
    <name evidence="3" type="ORF">M408DRAFT_25433</name>
</gene>
<evidence type="ECO:0000313" key="3">
    <source>
        <dbReference type="EMBL" id="KIM26479.1"/>
    </source>
</evidence>
<organism evidence="3 4">
    <name type="scientific">Serendipita vermifera MAFF 305830</name>
    <dbReference type="NCBI Taxonomy" id="933852"/>
    <lineage>
        <taxon>Eukaryota</taxon>
        <taxon>Fungi</taxon>
        <taxon>Dikarya</taxon>
        <taxon>Basidiomycota</taxon>
        <taxon>Agaricomycotina</taxon>
        <taxon>Agaricomycetes</taxon>
        <taxon>Sebacinales</taxon>
        <taxon>Serendipitaceae</taxon>
        <taxon>Serendipita</taxon>
    </lineage>
</organism>
<feature type="compositionally biased region" description="Basic and acidic residues" evidence="1">
    <location>
        <begin position="92"/>
        <end position="102"/>
    </location>
</feature>
<keyword evidence="2" id="KW-1133">Transmembrane helix</keyword>
<name>A0A0C3B2R4_SERVB</name>
<proteinExistence type="predicted"/>
<keyword evidence="2" id="KW-0472">Membrane</keyword>
<dbReference type="AlphaFoldDB" id="A0A0C3B2R4"/>
<keyword evidence="4" id="KW-1185">Reference proteome</keyword>